<dbReference type="InterPro" id="IPR037066">
    <property type="entry name" value="Plug_dom_sf"/>
</dbReference>
<reference evidence="15" key="1">
    <citation type="submission" date="2015-03" db="EMBL/GenBank/DDBJ databases">
        <authorList>
            <consortium name="Pathogen Informatics"/>
        </authorList>
    </citation>
    <scope>NUCLEOTIDE SEQUENCE [LARGE SCALE GENOMIC DNA]</scope>
    <source>
        <strain evidence="15">IP27925</strain>
    </source>
</reference>
<evidence type="ECO:0000256" key="2">
    <source>
        <dbReference type="ARBA" id="ARBA00009810"/>
    </source>
</evidence>
<dbReference type="InterPro" id="IPR010949">
    <property type="entry name" value="TonB_Hb/transfer/lactofer_rcpt"/>
</dbReference>
<dbReference type="Pfam" id="PF00593">
    <property type="entry name" value="TonB_dep_Rec_b-barrel"/>
    <property type="match status" value="1"/>
</dbReference>
<dbReference type="InterPro" id="IPR036942">
    <property type="entry name" value="Beta-barrel_TonB_sf"/>
</dbReference>
<name>A0A0T9UYH5_YERAE</name>
<evidence type="ECO:0000256" key="10">
    <source>
        <dbReference type="PROSITE-ProRule" id="PRU01360"/>
    </source>
</evidence>
<dbReference type="EMBL" id="CQEM01000026">
    <property type="protein sequence ID" value="CNL85069.1"/>
    <property type="molecule type" value="Genomic_DNA"/>
</dbReference>
<dbReference type="AlphaFoldDB" id="A0A0T9UYH5"/>
<evidence type="ECO:0000313" key="15">
    <source>
        <dbReference type="Proteomes" id="UP000040088"/>
    </source>
</evidence>
<evidence type="ECO:0000256" key="5">
    <source>
        <dbReference type="ARBA" id="ARBA00022692"/>
    </source>
</evidence>
<dbReference type="PANTHER" id="PTHR30069:SF41">
    <property type="entry name" value="HEME_HEMOPEXIN UTILIZATION PROTEIN C"/>
    <property type="match status" value="1"/>
</dbReference>
<evidence type="ECO:0000256" key="1">
    <source>
        <dbReference type="ARBA" id="ARBA00004571"/>
    </source>
</evidence>
<keyword evidence="4 10" id="KW-1134">Transmembrane beta strand</keyword>
<dbReference type="PROSITE" id="PS52016">
    <property type="entry name" value="TONB_DEPENDENT_REC_3"/>
    <property type="match status" value="1"/>
</dbReference>
<dbReference type="GO" id="GO:0009279">
    <property type="term" value="C:cell outer membrane"/>
    <property type="evidence" value="ECO:0007669"/>
    <property type="project" value="UniProtKB-SubCell"/>
</dbReference>
<dbReference type="SUPFAM" id="SSF56935">
    <property type="entry name" value="Porins"/>
    <property type="match status" value="1"/>
</dbReference>
<dbReference type="Pfam" id="PF07715">
    <property type="entry name" value="Plug"/>
    <property type="match status" value="1"/>
</dbReference>
<protein>
    <submittedName>
        <fullName evidence="14">Putative TonB dependent receptor protein</fullName>
    </submittedName>
</protein>
<dbReference type="RefSeq" id="WP_050127104.1">
    <property type="nucleotide sequence ID" value="NZ_CQEM01000026.1"/>
</dbReference>
<evidence type="ECO:0000256" key="7">
    <source>
        <dbReference type="ARBA" id="ARBA00023077"/>
    </source>
</evidence>
<dbReference type="GO" id="GO:0015344">
    <property type="term" value="F:siderophore uptake transmembrane transporter activity"/>
    <property type="evidence" value="ECO:0007669"/>
    <property type="project" value="TreeGrafter"/>
</dbReference>
<evidence type="ECO:0000256" key="8">
    <source>
        <dbReference type="ARBA" id="ARBA00023136"/>
    </source>
</evidence>
<evidence type="ECO:0000256" key="6">
    <source>
        <dbReference type="ARBA" id="ARBA00022729"/>
    </source>
</evidence>
<keyword evidence="3 10" id="KW-0813">Transport</keyword>
<feature type="domain" description="TonB-dependent receptor plug" evidence="13">
    <location>
        <begin position="72"/>
        <end position="177"/>
    </location>
</feature>
<proteinExistence type="inferred from homology"/>
<dbReference type="InterPro" id="IPR012910">
    <property type="entry name" value="Plug_dom"/>
</dbReference>
<dbReference type="Gene3D" id="2.40.170.20">
    <property type="entry name" value="TonB-dependent receptor, beta-barrel domain"/>
    <property type="match status" value="1"/>
</dbReference>
<dbReference type="Gene3D" id="2.170.130.10">
    <property type="entry name" value="TonB-dependent receptor, plug domain"/>
    <property type="match status" value="1"/>
</dbReference>
<feature type="domain" description="TonB-dependent receptor-like beta-barrel" evidence="12">
    <location>
        <begin position="291"/>
        <end position="790"/>
    </location>
</feature>
<evidence type="ECO:0000256" key="3">
    <source>
        <dbReference type="ARBA" id="ARBA00022448"/>
    </source>
</evidence>
<dbReference type="Proteomes" id="UP000040088">
    <property type="component" value="Unassembled WGS sequence"/>
</dbReference>
<dbReference type="InterPro" id="IPR011276">
    <property type="entry name" value="TonB_haem/Hb_rcpt"/>
</dbReference>
<gene>
    <name evidence="14" type="primary">hxuC_2</name>
    <name evidence="14" type="ORF">ERS008460_03926</name>
</gene>
<dbReference type="GO" id="GO:0044718">
    <property type="term" value="P:siderophore transmembrane transport"/>
    <property type="evidence" value="ECO:0007669"/>
    <property type="project" value="TreeGrafter"/>
</dbReference>
<keyword evidence="14" id="KW-0675">Receptor</keyword>
<comment type="subcellular location">
    <subcellularLocation>
        <location evidence="1 10">Cell outer membrane</location>
        <topology evidence="1 10">Multi-pass membrane protein</topology>
    </subcellularLocation>
</comment>
<dbReference type="GO" id="GO:0015232">
    <property type="term" value="F:heme transmembrane transporter activity"/>
    <property type="evidence" value="ECO:0007669"/>
    <property type="project" value="InterPro"/>
</dbReference>
<dbReference type="PANTHER" id="PTHR30069">
    <property type="entry name" value="TONB-DEPENDENT OUTER MEMBRANE RECEPTOR"/>
    <property type="match status" value="1"/>
</dbReference>
<evidence type="ECO:0000259" key="13">
    <source>
        <dbReference type="Pfam" id="PF07715"/>
    </source>
</evidence>
<evidence type="ECO:0000313" key="14">
    <source>
        <dbReference type="EMBL" id="CNL85069.1"/>
    </source>
</evidence>
<keyword evidence="9 10" id="KW-0998">Cell outer membrane</keyword>
<dbReference type="InterPro" id="IPR000531">
    <property type="entry name" value="Beta-barrel_TonB"/>
</dbReference>
<evidence type="ECO:0000256" key="4">
    <source>
        <dbReference type="ARBA" id="ARBA00022452"/>
    </source>
</evidence>
<keyword evidence="6" id="KW-0732">Signal</keyword>
<dbReference type="STRING" id="28152.CH54_2700"/>
<sequence>MDNIVGNGKKAIISMNKITLGLFLALTTQGYSESVKAETTVAVPNKNDMVLDKLKVEEASNAHEGDWVYDEIRSVSEISREEMDNRPARHAADILEQTSGVYSSVSQQDPGLSVNIRGMQDYGRINMNIDGMRQNFMKSGHGQRHGVMYIDPEILSNVVIEKGASSGIGGAGVIGGIATFKTINASDFLEPGKEIGGKVRVITGDNGTQFIGSAALAVGNEYGDILLAASERNLKEYWPGNKGNIGKIRFGVGSTKLGDAIKNVKVEFTNYKMHSQLAKIGWNISPDQRLVFNYLQAQIHSPNAGMFTKIYNKADPYRTARFGWISSSVSDVMNSNIGLDYNLKPEHIAWLDMTAKIYYVDTDDKTDTHNASAVFRDPFWTQTRLTTHGLQLQNTSLFTPADQHQFRINYGLEWFSDRSRGNSTHPTMQGVTPPGKRTITSTFAQLNYDYNNWLRLDGGLRYDQFRLQGDTWMWTDISLHTRDNPCRKVPKGPSCYATVSEKMTWDVDRRERQLSPTLAMGIKPGVQWLEFFGNYGKSWRPPAITEVLATGSAHGHGWILPNPILAAEHAKAWEAGLNIQHQNLFINEDRLVAKLAYFDTRVTNYINLELSKRKPKLGDVSFANATYINNLLKTQFRGLEYQLNYDAGFIYTNLNYTRMIGVNSICSKYAWLGGVQGVIRDKNNNYYATEFGAVDNFVVCKKANNLFGSSAYLPGDRGSLTLGGRIFDQKLDLGTIIRYNKGRQDDTVLSSDGNVNVAYVADWPKYTIFDVYASYKLTNNLILRSSIENITNRAYIVSYGDSLSFSPNRGRTIQGGFEYKF</sequence>
<keyword evidence="7 11" id="KW-0798">TonB box</keyword>
<evidence type="ECO:0000256" key="11">
    <source>
        <dbReference type="RuleBase" id="RU003357"/>
    </source>
</evidence>
<evidence type="ECO:0000259" key="12">
    <source>
        <dbReference type="Pfam" id="PF00593"/>
    </source>
</evidence>
<keyword evidence="8 10" id="KW-0472">Membrane</keyword>
<organism evidence="14 15">
    <name type="scientific">Yersinia aleksiciae</name>
    <dbReference type="NCBI Taxonomy" id="263819"/>
    <lineage>
        <taxon>Bacteria</taxon>
        <taxon>Pseudomonadati</taxon>
        <taxon>Pseudomonadota</taxon>
        <taxon>Gammaproteobacteria</taxon>
        <taxon>Enterobacterales</taxon>
        <taxon>Yersiniaceae</taxon>
        <taxon>Yersinia</taxon>
    </lineage>
</organism>
<accession>A0A0T9UYH5</accession>
<dbReference type="InterPro" id="IPR039426">
    <property type="entry name" value="TonB-dep_rcpt-like"/>
</dbReference>
<dbReference type="NCBIfam" id="TIGR01785">
    <property type="entry name" value="TonB-hemin"/>
    <property type="match status" value="1"/>
</dbReference>
<keyword evidence="5 10" id="KW-0812">Transmembrane</keyword>
<comment type="similarity">
    <text evidence="2 10 11">Belongs to the TonB-dependent receptor family.</text>
</comment>
<evidence type="ECO:0000256" key="9">
    <source>
        <dbReference type="ARBA" id="ARBA00023237"/>
    </source>
</evidence>
<dbReference type="NCBIfam" id="TIGR01786">
    <property type="entry name" value="TonB-hemlactrns"/>
    <property type="match status" value="1"/>
</dbReference>